<organism evidence="2">
    <name type="scientific">Pongo abelii</name>
    <name type="common">Sumatran orangutan</name>
    <name type="synonym">Pongo pygmaeus abelii</name>
    <dbReference type="NCBI Taxonomy" id="9601"/>
    <lineage>
        <taxon>Eukaryota</taxon>
        <taxon>Metazoa</taxon>
        <taxon>Chordata</taxon>
        <taxon>Craniata</taxon>
        <taxon>Vertebrata</taxon>
        <taxon>Euteleostomi</taxon>
        <taxon>Mammalia</taxon>
        <taxon>Eutheria</taxon>
        <taxon>Euarchontoglires</taxon>
        <taxon>Primates</taxon>
        <taxon>Haplorrhini</taxon>
        <taxon>Catarrhini</taxon>
        <taxon>Hominidae</taxon>
        <taxon>Pongo</taxon>
    </lineage>
</organism>
<dbReference type="AlphaFoldDB" id="A0A2J8S4B0"/>
<feature type="region of interest" description="Disordered" evidence="1">
    <location>
        <begin position="1"/>
        <end position="32"/>
    </location>
</feature>
<dbReference type="EMBL" id="NDHI03003612">
    <property type="protein sequence ID" value="PNJ15605.1"/>
    <property type="molecule type" value="Genomic_DNA"/>
</dbReference>
<name>A0A2J8S4B0_PONAB</name>
<proteinExistence type="predicted"/>
<accession>A0A2J8S4B0</accession>
<feature type="non-terminal residue" evidence="2">
    <location>
        <position position="1"/>
    </location>
</feature>
<comment type="caution">
    <text evidence="2">The sequence shown here is derived from an EMBL/GenBank/DDBJ whole genome shotgun (WGS) entry which is preliminary data.</text>
</comment>
<protein>
    <submittedName>
        <fullName evidence="2">PATL2 isoform 6</fullName>
    </submittedName>
</protein>
<evidence type="ECO:0000256" key="1">
    <source>
        <dbReference type="SAM" id="MobiDB-lite"/>
    </source>
</evidence>
<reference evidence="2" key="1">
    <citation type="submission" date="2017-12" db="EMBL/GenBank/DDBJ databases">
        <title>High-resolution comparative analysis of great ape genomes.</title>
        <authorList>
            <person name="Pollen A."/>
            <person name="Hastie A."/>
            <person name="Hormozdiari F."/>
            <person name="Dougherty M."/>
            <person name="Liu R."/>
            <person name="Chaisson M."/>
            <person name="Hoppe E."/>
            <person name="Hill C."/>
            <person name="Pang A."/>
            <person name="Hillier L."/>
            <person name="Baker C."/>
            <person name="Armstrong J."/>
            <person name="Shendure J."/>
            <person name="Paten B."/>
            <person name="Wilson R."/>
            <person name="Chao H."/>
            <person name="Schneider V."/>
            <person name="Ventura M."/>
            <person name="Kronenberg Z."/>
            <person name="Murali S."/>
            <person name="Gordon D."/>
            <person name="Cantsilieris S."/>
            <person name="Munson K."/>
            <person name="Nelson B."/>
            <person name="Raja A."/>
            <person name="Underwood J."/>
            <person name="Diekhans M."/>
            <person name="Fiddes I."/>
            <person name="Haussler D."/>
            <person name="Eichler E."/>
        </authorList>
    </citation>
    <scope>NUCLEOTIDE SEQUENCE [LARGE SCALE GENOMIC DNA]</scope>
    <source>
        <strain evidence="2">Susie</strain>
    </source>
</reference>
<sequence length="188" mass="21287">ENEGEEEEEEEEEDGEDLDPDLDPDLEEEQNDLGDPAVLGAVHNTQRALLSSPGVKAPGVLGMSLASLHFLWQTLDYLSPIPFWPTFPSTSSPARHFGPRLPSPDPTLFCSLLTSWPPRFSHLTQLHPRHQRILQQQHSQTPREPHFLLTTLLRKWQWWVSLKGCSSWLKVPQPRSLGLSSQTPMLTS</sequence>
<evidence type="ECO:0000313" key="2">
    <source>
        <dbReference type="EMBL" id="PNJ15605.1"/>
    </source>
</evidence>
<gene>
    <name evidence="2" type="ORF">CR201_G0046325</name>
</gene>